<sequence length="267" mass="29455">MGDIAYEELKLRCFLTSELLSSRQPHDPVTSGYADARGARKAQPKKLKRIPHRLIELANLESRCLLEHHAVTTAALELCISLASDLEPRSSLLAAAGCPSLRTWGLVASWDILLRRHPPSRFASCCLATLILAHHFMLPPSDLDLAISRFVEFSLRHRPRKRERVVGGERDCSCSVNGEGDRNGCYSSVRRDSHRKSLARPCVVGWEEELDDERPEVTGSAVELGGRRTHAGAASVIGTIDQGRLRDAADGAMVSSENGRPVRVELY</sequence>
<proteinExistence type="predicted"/>
<dbReference type="Proteomes" id="UP000233551">
    <property type="component" value="Unassembled WGS sequence"/>
</dbReference>
<reference evidence="1 2" key="1">
    <citation type="submission" date="2017-11" db="EMBL/GenBank/DDBJ databases">
        <title>De-novo sequencing of pomegranate (Punica granatum L.) genome.</title>
        <authorList>
            <person name="Akparov Z."/>
            <person name="Amiraslanov A."/>
            <person name="Hajiyeva S."/>
            <person name="Abbasov M."/>
            <person name="Kaur K."/>
            <person name="Hamwieh A."/>
            <person name="Solovyev V."/>
            <person name="Salamov A."/>
            <person name="Braich B."/>
            <person name="Kosarev P."/>
            <person name="Mahmoud A."/>
            <person name="Hajiyev E."/>
            <person name="Babayeva S."/>
            <person name="Izzatullayeva V."/>
            <person name="Mammadov A."/>
            <person name="Mammadov A."/>
            <person name="Sharifova S."/>
            <person name="Ojaghi J."/>
            <person name="Eynullazada K."/>
            <person name="Bayramov B."/>
            <person name="Abdulazimova A."/>
            <person name="Shahmuradov I."/>
        </authorList>
    </citation>
    <scope>NUCLEOTIDE SEQUENCE [LARGE SCALE GENOMIC DNA]</scope>
    <source>
        <strain evidence="2">cv. AG2017</strain>
        <tissue evidence="1">Leaf</tissue>
    </source>
</reference>
<dbReference type="EMBL" id="PGOL01000582">
    <property type="protein sequence ID" value="PKI67821.1"/>
    <property type="molecule type" value="Genomic_DNA"/>
</dbReference>
<gene>
    <name evidence="1" type="ORF">CRG98_011794</name>
</gene>
<protein>
    <submittedName>
        <fullName evidence="1">Uncharacterized protein</fullName>
    </submittedName>
</protein>
<keyword evidence="2" id="KW-1185">Reference proteome</keyword>
<name>A0A2I0KH74_PUNGR</name>
<evidence type="ECO:0000313" key="2">
    <source>
        <dbReference type="Proteomes" id="UP000233551"/>
    </source>
</evidence>
<comment type="caution">
    <text evidence="1">The sequence shown here is derived from an EMBL/GenBank/DDBJ whole genome shotgun (WGS) entry which is preliminary data.</text>
</comment>
<accession>A0A2I0KH74</accession>
<evidence type="ECO:0000313" key="1">
    <source>
        <dbReference type="EMBL" id="PKI67821.1"/>
    </source>
</evidence>
<organism evidence="1 2">
    <name type="scientific">Punica granatum</name>
    <name type="common">Pomegranate</name>
    <dbReference type="NCBI Taxonomy" id="22663"/>
    <lineage>
        <taxon>Eukaryota</taxon>
        <taxon>Viridiplantae</taxon>
        <taxon>Streptophyta</taxon>
        <taxon>Embryophyta</taxon>
        <taxon>Tracheophyta</taxon>
        <taxon>Spermatophyta</taxon>
        <taxon>Magnoliopsida</taxon>
        <taxon>eudicotyledons</taxon>
        <taxon>Gunneridae</taxon>
        <taxon>Pentapetalae</taxon>
        <taxon>rosids</taxon>
        <taxon>malvids</taxon>
        <taxon>Myrtales</taxon>
        <taxon>Lythraceae</taxon>
        <taxon>Punica</taxon>
    </lineage>
</organism>
<dbReference type="AlphaFoldDB" id="A0A2I0KH74"/>